<dbReference type="PANTHER" id="PTHR31435">
    <property type="entry name" value="PROTEIN NATD1"/>
    <property type="match status" value="1"/>
</dbReference>
<keyword evidence="3" id="KW-1185">Reference proteome</keyword>
<dbReference type="SUPFAM" id="SSF55729">
    <property type="entry name" value="Acyl-CoA N-acyltransferases (Nat)"/>
    <property type="match status" value="1"/>
</dbReference>
<dbReference type="AlphaFoldDB" id="A0A316A6X4"/>
<accession>A0A316A6X4</accession>
<sequence>MPPVVPAPAPAETALPEQRISVRHEPERRRFVLDVGGRRAGFVEYFETGARRVFVHTEVGQIFSGRGLASVLVRSALETTREERREVAAVCPFVRRWLESHEGFEDIAPL</sequence>
<dbReference type="PANTHER" id="PTHR31435:SF10">
    <property type="entry name" value="BSR4717 PROTEIN"/>
    <property type="match status" value="1"/>
</dbReference>
<name>A0A316A6X4_9ACTN</name>
<protein>
    <recommendedName>
        <fullName evidence="1">N-acetyltransferase domain-containing protein</fullName>
    </recommendedName>
</protein>
<reference evidence="2 3" key="1">
    <citation type="submission" date="2018-03" db="EMBL/GenBank/DDBJ databases">
        <title>Genomic Encyclopedia of Archaeal and Bacterial Type Strains, Phase II (KMG-II): from individual species to whole genera.</title>
        <authorList>
            <person name="Goeker M."/>
        </authorList>
    </citation>
    <scope>NUCLEOTIDE SEQUENCE [LARGE SCALE GENOMIC DNA]</scope>
    <source>
        <strain evidence="2 3">DSM 44889</strain>
    </source>
</reference>
<dbReference type="InterPro" id="IPR016181">
    <property type="entry name" value="Acyl_CoA_acyltransferase"/>
</dbReference>
<evidence type="ECO:0000313" key="2">
    <source>
        <dbReference type="EMBL" id="PWJ52730.1"/>
    </source>
</evidence>
<dbReference type="PROSITE" id="PS51729">
    <property type="entry name" value="GNAT_YJDJ"/>
    <property type="match status" value="1"/>
</dbReference>
<dbReference type="InterPro" id="IPR045057">
    <property type="entry name" value="Gcn5-rel_NAT"/>
</dbReference>
<evidence type="ECO:0000259" key="1">
    <source>
        <dbReference type="PROSITE" id="PS51729"/>
    </source>
</evidence>
<dbReference type="Pfam" id="PF14542">
    <property type="entry name" value="Acetyltransf_CG"/>
    <property type="match status" value="1"/>
</dbReference>
<proteinExistence type="predicted"/>
<gene>
    <name evidence="2" type="ORF">BXY45_118106</name>
</gene>
<dbReference type="InterPro" id="IPR031165">
    <property type="entry name" value="GNAT_YJDJ"/>
</dbReference>
<dbReference type="Gene3D" id="3.40.630.30">
    <property type="match status" value="1"/>
</dbReference>
<feature type="domain" description="N-acetyltransferase" evidence="1">
    <location>
        <begin position="23"/>
        <end position="109"/>
    </location>
</feature>
<organism evidence="2 3">
    <name type="scientific">Quadrisphaera granulorum</name>
    <dbReference type="NCBI Taxonomy" id="317664"/>
    <lineage>
        <taxon>Bacteria</taxon>
        <taxon>Bacillati</taxon>
        <taxon>Actinomycetota</taxon>
        <taxon>Actinomycetes</taxon>
        <taxon>Kineosporiales</taxon>
        <taxon>Kineosporiaceae</taxon>
        <taxon>Quadrisphaera</taxon>
    </lineage>
</organism>
<evidence type="ECO:0000313" key="3">
    <source>
        <dbReference type="Proteomes" id="UP000245469"/>
    </source>
</evidence>
<comment type="caution">
    <text evidence="2">The sequence shown here is derived from an EMBL/GenBank/DDBJ whole genome shotgun (WGS) entry which is preliminary data.</text>
</comment>
<dbReference type="Proteomes" id="UP000245469">
    <property type="component" value="Unassembled WGS sequence"/>
</dbReference>
<dbReference type="EMBL" id="QGDQ01000018">
    <property type="protein sequence ID" value="PWJ52730.1"/>
    <property type="molecule type" value="Genomic_DNA"/>
</dbReference>